<dbReference type="AlphaFoldDB" id="A0AA49K309"/>
<feature type="transmembrane region" description="Helical" evidence="1">
    <location>
        <begin position="302"/>
        <end position="321"/>
    </location>
</feature>
<name>A0AA49K309_9BACT</name>
<proteinExistence type="predicted"/>
<organism evidence="4 5">
    <name type="scientific">Pseudogemmatithrix spongiicola</name>
    <dbReference type="NCBI Taxonomy" id="3062599"/>
    <lineage>
        <taxon>Bacteria</taxon>
        <taxon>Pseudomonadati</taxon>
        <taxon>Gemmatimonadota</taxon>
        <taxon>Gemmatimonadia</taxon>
        <taxon>Gemmatimonadales</taxon>
        <taxon>Gemmatimonadaceae</taxon>
        <taxon>Pseudogemmatithrix</taxon>
    </lineage>
</organism>
<dbReference type="InterPro" id="IPR052744">
    <property type="entry name" value="GPAT/DAPAT"/>
</dbReference>
<dbReference type="GO" id="GO:0004366">
    <property type="term" value="F:glycerol-3-phosphate O-acyltransferase activity"/>
    <property type="evidence" value="ECO:0007669"/>
    <property type="project" value="TreeGrafter"/>
</dbReference>
<protein>
    <submittedName>
        <fullName evidence="4">Lysophospholipid acyltransferase family protein</fullName>
    </submittedName>
</protein>
<keyword evidence="1" id="KW-0812">Transmembrane</keyword>
<dbReference type="SUPFAM" id="SSF69593">
    <property type="entry name" value="Glycerol-3-phosphate (1)-acyltransferase"/>
    <property type="match status" value="1"/>
</dbReference>
<keyword evidence="1" id="KW-0472">Membrane</keyword>
<dbReference type="CDD" id="cd07992">
    <property type="entry name" value="LPLAT_AAK14816-like"/>
    <property type="match status" value="1"/>
</dbReference>
<dbReference type="EMBL" id="CP130613">
    <property type="protein sequence ID" value="WKW16308.1"/>
    <property type="molecule type" value="Genomic_DNA"/>
</dbReference>
<dbReference type="GO" id="GO:0016287">
    <property type="term" value="F:glycerone-phosphate O-acyltransferase activity"/>
    <property type="evidence" value="ECO:0007669"/>
    <property type="project" value="TreeGrafter"/>
</dbReference>
<evidence type="ECO:0000256" key="1">
    <source>
        <dbReference type="SAM" id="Phobius"/>
    </source>
</evidence>
<dbReference type="Proteomes" id="UP001229955">
    <property type="component" value="Chromosome"/>
</dbReference>
<dbReference type="PANTHER" id="PTHR31605">
    <property type="entry name" value="GLYCEROL-3-PHOSPHATE O-ACYLTRANSFERASE 1"/>
    <property type="match status" value="1"/>
</dbReference>
<keyword evidence="4" id="KW-0808">Transferase</keyword>
<dbReference type="GO" id="GO:0008654">
    <property type="term" value="P:phospholipid biosynthetic process"/>
    <property type="evidence" value="ECO:0007669"/>
    <property type="project" value="TreeGrafter"/>
</dbReference>
<keyword evidence="5" id="KW-1185">Reference proteome</keyword>
<evidence type="ECO:0000259" key="2">
    <source>
        <dbReference type="SMART" id="SM00563"/>
    </source>
</evidence>
<reference evidence="4" key="1">
    <citation type="submission" date="2023-07" db="EMBL/GenBank/DDBJ databases">
        <authorList>
            <person name="Haufschild T."/>
            <person name="Kallscheuer N."/>
            <person name="Hammer J."/>
            <person name="Kohn T."/>
            <person name="Kabuu M."/>
            <person name="Jogler M."/>
            <person name="Wohfarth N."/>
            <person name="Heuer A."/>
            <person name="Rohde M."/>
            <person name="van Teeseling M.C.F."/>
            <person name="Jogler C."/>
        </authorList>
    </citation>
    <scope>NUCLEOTIDE SEQUENCE</scope>
    <source>
        <strain evidence="3">Strain 138</strain>
        <strain evidence="4">Strain 318</strain>
    </source>
</reference>
<evidence type="ECO:0000313" key="5">
    <source>
        <dbReference type="Proteomes" id="UP001229955"/>
    </source>
</evidence>
<feature type="transmembrane region" description="Helical" evidence="1">
    <location>
        <begin position="342"/>
        <end position="364"/>
    </location>
</feature>
<gene>
    <name evidence="3" type="ORF">Strain138_002720</name>
    <name evidence="4" type="ORF">Strain318_002720</name>
</gene>
<dbReference type="Pfam" id="PF01553">
    <property type="entry name" value="Acyltransferase"/>
    <property type="match status" value="1"/>
</dbReference>
<dbReference type="PANTHER" id="PTHR31605:SF0">
    <property type="entry name" value="GLYCEROL-3-PHOSPHATE O-ACYLTRANSFERASE 1"/>
    <property type="match status" value="1"/>
</dbReference>
<evidence type="ECO:0000313" key="4">
    <source>
        <dbReference type="EMBL" id="WKW16308.1"/>
    </source>
</evidence>
<dbReference type="KEGG" id="pspc:Strain318_002720"/>
<feature type="domain" description="Phospholipid/glycerol acyltransferase" evidence="2">
    <location>
        <begin position="34"/>
        <end position="160"/>
    </location>
</feature>
<dbReference type="RefSeq" id="WP_367886258.1">
    <property type="nucleotide sequence ID" value="NZ_CP130612.1"/>
</dbReference>
<dbReference type="SMART" id="SM00563">
    <property type="entry name" value="PlsC"/>
    <property type="match status" value="1"/>
</dbReference>
<sequence>MWLYRAMPLISELAVRSYYRVTVAGARLPSDGPVLIVANHNNSLVDPALVAAMAGRKVRFMAKSPLFSHPLIGWLIKGVGSVPVYRQQDDPGKMSQNLDSFRDVHAVLAKGDVVGIFPEGISHSMSRLAPLKTGAARIALGAAQQRGTDFPIVAMGLVFRDRDTFRSEAHVIVGESFRWHDLVSEATNRSAVRELTERIEQAMRAVSVNLERWEDEPVVRTAEAVWRAEFGADASPAAEVERLRITTEALQALRDGGANDWRDVALALKAHGRALHRLGLTPETLRSDVPLSAALRWALGRLPLLPLLPISLLGGVFFWIPKRITVAAAAYTARLEGDDTVVTHRVLVGGVAFPLWIALTSLAIGLAYGWMAGLLSAMLQPVWAFAALAVGERRQAMWTAVRRYFLRRFNARRLAPMRERQRDLAQRLQQLLARTVPSAS</sequence>
<accession>A0AA49K309</accession>
<feature type="transmembrane region" description="Helical" evidence="1">
    <location>
        <begin position="370"/>
        <end position="390"/>
    </location>
</feature>
<keyword evidence="1" id="KW-1133">Transmembrane helix</keyword>
<dbReference type="InterPro" id="IPR002123">
    <property type="entry name" value="Plipid/glycerol_acylTrfase"/>
</dbReference>
<evidence type="ECO:0000313" key="3">
    <source>
        <dbReference type="EMBL" id="WKW13401.1"/>
    </source>
</evidence>
<accession>A0AA49JWR8</accession>
<dbReference type="EMBL" id="CP130612">
    <property type="protein sequence ID" value="WKW13401.1"/>
    <property type="molecule type" value="Genomic_DNA"/>
</dbReference>
<keyword evidence="4" id="KW-0012">Acyltransferase</keyword>